<dbReference type="EMBL" id="JACGCM010000704">
    <property type="protein sequence ID" value="KAF6168232.1"/>
    <property type="molecule type" value="Genomic_DNA"/>
</dbReference>
<dbReference type="InterPro" id="IPR039306">
    <property type="entry name" value="MYOB"/>
</dbReference>
<reference evidence="2 3" key="1">
    <citation type="journal article" date="2020" name="IScience">
        <title>Genome Sequencing of the Endangered Kingdonia uniflora (Circaeasteraceae, Ranunculales) Reveals Potential Mechanisms of Evolutionary Specialization.</title>
        <authorList>
            <person name="Sun Y."/>
            <person name="Deng T."/>
            <person name="Zhang A."/>
            <person name="Moore M.J."/>
            <person name="Landis J.B."/>
            <person name="Lin N."/>
            <person name="Zhang H."/>
            <person name="Zhang X."/>
            <person name="Huang J."/>
            <person name="Zhang X."/>
            <person name="Sun H."/>
            <person name="Wang H."/>
        </authorList>
    </citation>
    <scope>NUCLEOTIDE SEQUENCE [LARGE SCALE GENOMIC DNA]</scope>
    <source>
        <strain evidence="2">TB1705</strain>
        <tissue evidence="2">Leaf</tissue>
    </source>
</reference>
<feature type="compositionally biased region" description="Polar residues" evidence="1">
    <location>
        <begin position="416"/>
        <end position="431"/>
    </location>
</feature>
<organism evidence="2 3">
    <name type="scientific">Kingdonia uniflora</name>
    <dbReference type="NCBI Taxonomy" id="39325"/>
    <lineage>
        <taxon>Eukaryota</taxon>
        <taxon>Viridiplantae</taxon>
        <taxon>Streptophyta</taxon>
        <taxon>Embryophyta</taxon>
        <taxon>Tracheophyta</taxon>
        <taxon>Spermatophyta</taxon>
        <taxon>Magnoliopsida</taxon>
        <taxon>Ranunculales</taxon>
        <taxon>Circaeasteraceae</taxon>
        <taxon>Kingdonia</taxon>
    </lineage>
</organism>
<dbReference type="PANTHER" id="PTHR31448:SF32">
    <property type="entry name" value="MYOSIN-BINDING PROTEIN 1"/>
    <property type="match status" value="1"/>
</dbReference>
<proteinExistence type="predicted"/>
<dbReference type="AlphaFoldDB" id="A0A7J7NMQ4"/>
<sequence>MCPREPKSSASIDGKSNKSCLVSFATEIKSNTETYRLLVVGLSVSKLDIPLQHLARDCELESHTDLKKRREKLSEQRDLSFGNHGFDSLSHVGYTELKISSDSESEFLYSDDDDAKVVVEETHVHHEAFVPHSIQSEISLLKLISDYLAPEMLIGQTCAPIPSFDINKPHDTISSNSSAWTISIGHRHGLEELNWDQVDQKANFHEFLELISLHDDPSPSNFVEGLTEVSRELLNVLGSCDNDETYRNKFGENFEPRNAVIPSMKPDLEAMQVVGVSRETLDIAEFDDGGTSVIQSDVVCKREFLSNFMNLSDSYNLVIGNNDSTNISKDLKLLFSQISSARGLELSTKDTTLQVHGHGDESKTSDASSSGLNTLRRKISIERNESGFESIDGTHGSIVGVLQVHGHGDESKMPDASSSSRLDTLQGKISI</sequence>
<dbReference type="GO" id="GO:0017022">
    <property type="term" value="F:myosin binding"/>
    <property type="evidence" value="ECO:0007669"/>
    <property type="project" value="InterPro"/>
</dbReference>
<dbReference type="OrthoDB" id="1047602at2759"/>
<keyword evidence="3" id="KW-1185">Reference proteome</keyword>
<name>A0A7J7NMQ4_9MAGN</name>
<comment type="caution">
    <text evidence="2">The sequence shown here is derived from an EMBL/GenBank/DDBJ whole genome shotgun (WGS) entry which is preliminary data.</text>
</comment>
<dbReference type="PANTHER" id="PTHR31448">
    <property type="entry name" value="MYOSIN-BINDING PROTEIN 2"/>
    <property type="match status" value="1"/>
</dbReference>
<protein>
    <submittedName>
        <fullName evidence="2">Uncharacterized protein</fullName>
    </submittedName>
</protein>
<evidence type="ECO:0000313" key="2">
    <source>
        <dbReference type="EMBL" id="KAF6168232.1"/>
    </source>
</evidence>
<dbReference type="Proteomes" id="UP000541444">
    <property type="component" value="Unassembled WGS sequence"/>
</dbReference>
<feature type="region of interest" description="Disordered" evidence="1">
    <location>
        <begin position="407"/>
        <end position="431"/>
    </location>
</feature>
<accession>A0A7J7NMQ4</accession>
<evidence type="ECO:0000256" key="1">
    <source>
        <dbReference type="SAM" id="MobiDB-lite"/>
    </source>
</evidence>
<evidence type="ECO:0000313" key="3">
    <source>
        <dbReference type="Proteomes" id="UP000541444"/>
    </source>
</evidence>
<gene>
    <name evidence="2" type="ORF">GIB67_011617</name>
</gene>